<keyword evidence="5 9" id="KW-0812">Transmembrane</keyword>
<dbReference type="PANTHER" id="PTHR34220">
    <property type="entry name" value="SENSOR HISTIDINE KINASE YPDA"/>
    <property type="match status" value="1"/>
</dbReference>
<dbReference type="InterPro" id="IPR003594">
    <property type="entry name" value="HATPase_dom"/>
</dbReference>
<protein>
    <submittedName>
        <fullName evidence="11">Sensor histidine kinase</fullName>
        <ecNumber evidence="11">2.7.13.3</ecNumber>
    </submittedName>
</protein>
<evidence type="ECO:0000256" key="1">
    <source>
        <dbReference type="ARBA" id="ARBA00004651"/>
    </source>
</evidence>
<dbReference type="InterPro" id="IPR050640">
    <property type="entry name" value="Bact_2-comp_sensor_kinase"/>
</dbReference>
<dbReference type="SMART" id="SM00387">
    <property type="entry name" value="HATPase_c"/>
    <property type="match status" value="1"/>
</dbReference>
<accession>A0ABV5WPU8</accession>
<dbReference type="SUPFAM" id="SSF55874">
    <property type="entry name" value="ATPase domain of HSP90 chaperone/DNA topoisomerase II/histidine kinase"/>
    <property type="match status" value="1"/>
</dbReference>
<evidence type="ECO:0000256" key="5">
    <source>
        <dbReference type="ARBA" id="ARBA00022692"/>
    </source>
</evidence>
<dbReference type="InterPro" id="IPR033479">
    <property type="entry name" value="dCache_1"/>
</dbReference>
<evidence type="ECO:0000256" key="9">
    <source>
        <dbReference type="SAM" id="Phobius"/>
    </source>
</evidence>
<dbReference type="Pfam" id="PF06580">
    <property type="entry name" value="His_kinase"/>
    <property type="match status" value="1"/>
</dbReference>
<keyword evidence="4 11" id="KW-0808">Transferase</keyword>
<evidence type="ECO:0000256" key="7">
    <source>
        <dbReference type="ARBA" id="ARBA00022989"/>
    </source>
</evidence>
<dbReference type="InterPro" id="IPR036890">
    <property type="entry name" value="HATPase_C_sf"/>
</dbReference>
<reference evidence="11 12" key="1">
    <citation type="submission" date="2024-09" db="EMBL/GenBank/DDBJ databases">
        <authorList>
            <person name="Sun Q."/>
            <person name="Mori K."/>
        </authorList>
    </citation>
    <scope>NUCLEOTIDE SEQUENCE [LARGE SCALE GENOMIC DNA]</scope>
    <source>
        <strain evidence="11 12">JCM 11201</strain>
    </source>
</reference>
<evidence type="ECO:0000256" key="6">
    <source>
        <dbReference type="ARBA" id="ARBA00022777"/>
    </source>
</evidence>
<name>A0ABV5WPU8_9BACI</name>
<feature type="transmembrane region" description="Helical" evidence="9">
    <location>
        <begin position="7"/>
        <end position="27"/>
    </location>
</feature>
<dbReference type="CDD" id="cd06225">
    <property type="entry name" value="HAMP"/>
    <property type="match status" value="1"/>
</dbReference>
<keyword evidence="8 9" id="KW-0472">Membrane</keyword>
<dbReference type="PROSITE" id="PS50885">
    <property type="entry name" value="HAMP"/>
    <property type="match status" value="1"/>
</dbReference>
<sequence>MRFQQKVLIAFLVLILVPIIILGVVSYQVSSSALKEKVGKETLQTLKATNTNLQMVMSEVNSFSNYVIASQEVENFLRYNQEQSIVNFYSSGQSLAGLLYTQSRLDDLILYSTKGQVYHFRNNTIPSLKEFQQTEFYQKIVSEKGRAVWLSPVHNEIFTSGDTPFYIHGRAIRDPNTLEDIGYVVMKIKIERFDEIFANLYKDDSEEMIVDEAGRIIYHRNRDLIGKSMSLKNRSNILSGKDGTGIDYVDGKKSLVTYISGTLKDRDAPKYFLVSIKPWHTISSETQYIRQTTFGLVLIVLVFAVLFNLFFLNRIVSFITEFLNKMKRVEKGDLTARMSSFPFSELNHLAKSFNEMVEKTVVLLQRIKSEQELKRKAEFQVLQNQINPHFLYNTLESINSLAVLNDQQDISKMTIHLGKLLRISINASDEVSVQNEIRHVMSYMEIQRVRYNDGFTFSVKVDEALFHYRVLKLVLQPLVENILIHAFDRKQRDAMIRITGGIEKGKGYFYIEDNGKGISPGVLQLLNERNQGVQTSKQTSHGVMNVQNRLKLYYSELFGLMICSTVNEGTTIKLTFPLRKGEEDEI</sequence>
<evidence type="ECO:0000256" key="8">
    <source>
        <dbReference type="ARBA" id="ARBA00023136"/>
    </source>
</evidence>
<dbReference type="Proteomes" id="UP001589609">
    <property type="component" value="Unassembled WGS sequence"/>
</dbReference>
<dbReference type="InterPro" id="IPR010559">
    <property type="entry name" value="Sig_transdc_His_kin_internal"/>
</dbReference>
<keyword evidence="7 9" id="KW-1133">Transmembrane helix</keyword>
<evidence type="ECO:0000313" key="12">
    <source>
        <dbReference type="Proteomes" id="UP001589609"/>
    </source>
</evidence>
<evidence type="ECO:0000256" key="3">
    <source>
        <dbReference type="ARBA" id="ARBA00022553"/>
    </source>
</evidence>
<organism evidence="11 12">
    <name type="scientific">Ectobacillus funiculus</name>
    <dbReference type="NCBI Taxonomy" id="137993"/>
    <lineage>
        <taxon>Bacteria</taxon>
        <taxon>Bacillati</taxon>
        <taxon>Bacillota</taxon>
        <taxon>Bacilli</taxon>
        <taxon>Bacillales</taxon>
        <taxon>Bacillaceae</taxon>
        <taxon>Ectobacillus</taxon>
    </lineage>
</organism>
<dbReference type="EC" id="2.7.13.3" evidence="11"/>
<evidence type="ECO:0000256" key="2">
    <source>
        <dbReference type="ARBA" id="ARBA00022475"/>
    </source>
</evidence>
<keyword evidence="12" id="KW-1185">Reference proteome</keyword>
<evidence type="ECO:0000313" key="11">
    <source>
        <dbReference type="EMBL" id="MFB9762233.1"/>
    </source>
</evidence>
<keyword evidence="3" id="KW-0597">Phosphoprotein</keyword>
<feature type="transmembrane region" description="Helical" evidence="9">
    <location>
        <begin position="294"/>
        <end position="316"/>
    </location>
</feature>
<comment type="caution">
    <text evidence="11">The sequence shown here is derived from an EMBL/GenBank/DDBJ whole genome shotgun (WGS) entry which is preliminary data.</text>
</comment>
<dbReference type="EMBL" id="JBHMAF010000196">
    <property type="protein sequence ID" value="MFB9762233.1"/>
    <property type="molecule type" value="Genomic_DNA"/>
</dbReference>
<dbReference type="Pfam" id="PF02518">
    <property type="entry name" value="HATPase_c"/>
    <property type="match status" value="1"/>
</dbReference>
<evidence type="ECO:0000259" key="10">
    <source>
        <dbReference type="PROSITE" id="PS50885"/>
    </source>
</evidence>
<comment type="subcellular location">
    <subcellularLocation>
        <location evidence="1">Cell membrane</location>
        <topology evidence="1">Multi-pass membrane protein</topology>
    </subcellularLocation>
</comment>
<dbReference type="GO" id="GO:0004673">
    <property type="term" value="F:protein histidine kinase activity"/>
    <property type="evidence" value="ECO:0007669"/>
    <property type="project" value="UniProtKB-EC"/>
</dbReference>
<evidence type="ECO:0000256" key="4">
    <source>
        <dbReference type="ARBA" id="ARBA00022679"/>
    </source>
</evidence>
<dbReference type="Pfam" id="PF02743">
    <property type="entry name" value="dCache_1"/>
    <property type="match status" value="1"/>
</dbReference>
<dbReference type="InterPro" id="IPR003660">
    <property type="entry name" value="HAMP_dom"/>
</dbReference>
<proteinExistence type="predicted"/>
<dbReference type="PANTHER" id="PTHR34220:SF7">
    <property type="entry name" value="SENSOR HISTIDINE KINASE YPDA"/>
    <property type="match status" value="1"/>
</dbReference>
<dbReference type="Gene3D" id="6.10.340.10">
    <property type="match status" value="1"/>
</dbReference>
<dbReference type="Gene3D" id="3.30.565.10">
    <property type="entry name" value="Histidine kinase-like ATPase, C-terminal domain"/>
    <property type="match status" value="1"/>
</dbReference>
<dbReference type="Gene3D" id="3.30.450.20">
    <property type="entry name" value="PAS domain"/>
    <property type="match status" value="1"/>
</dbReference>
<dbReference type="RefSeq" id="WP_379952182.1">
    <property type="nucleotide sequence ID" value="NZ_JBHMAF010000196.1"/>
</dbReference>
<gene>
    <name evidence="11" type="ORF">ACFFMS_28835</name>
</gene>
<keyword evidence="6 11" id="KW-0418">Kinase</keyword>
<keyword evidence="2" id="KW-1003">Cell membrane</keyword>
<feature type="domain" description="HAMP" evidence="10">
    <location>
        <begin position="313"/>
        <end position="365"/>
    </location>
</feature>